<evidence type="ECO:0000256" key="2">
    <source>
        <dbReference type="ARBA" id="ARBA00022692"/>
    </source>
</evidence>
<dbReference type="InterPro" id="IPR028082">
    <property type="entry name" value="Peripla_BP_I"/>
</dbReference>
<evidence type="ECO:0000313" key="7">
    <source>
        <dbReference type="RefSeq" id="XP_035665130.1"/>
    </source>
</evidence>
<organism evidence="6 7">
    <name type="scientific">Branchiostoma floridae</name>
    <name type="common">Florida lancelet</name>
    <name type="synonym">Amphioxus</name>
    <dbReference type="NCBI Taxonomy" id="7739"/>
    <lineage>
        <taxon>Eukaryota</taxon>
        <taxon>Metazoa</taxon>
        <taxon>Chordata</taxon>
        <taxon>Cephalochordata</taxon>
        <taxon>Leptocardii</taxon>
        <taxon>Amphioxiformes</taxon>
        <taxon>Branchiostomatidae</taxon>
        <taxon>Branchiostoma</taxon>
    </lineage>
</organism>
<dbReference type="Proteomes" id="UP000001554">
    <property type="component" value="Unplaced"/>
</dbReference>
<reference evidence="7" key="1">
    <citation type="submission" date="2025-08" db="UniProtKB">
        <authorList>
            <consortium name="RefSeq"/>
        </authorList>
    </citation>
    <scope>IDENTIFICATION</scope>
    <source>
        <strain evidence="7">S238N-H82</strain>
        <tissue evidence="7">Testes</tissue>
    </source>
</reference>
<dbReference type="RefSeq" id="XP_035665130.1">
    <property type="nucleotide sequence ID" value="XM_035809237.1"/>
</dbReference>
<feature type="domain" description="Receptor ligand binding region" evidence="5">
    <location>
        <begin position="63"/>
        <end position="132"/>
    </location>
</feature>
<protein>
    <submittedName>
        <fullName evidence="7">Uncharacterized protein LOC118408426</fullName>
    </submittedName>
</protein>
<evidence type="ECO:0000313" key="6">
    <source>
        <dbReference type="Proteomes" id="UP000001554"/>
    </source>
</evidence>
<proteinExistence type="predicted"/>
<dbReference type="Gene3D" id="3.40.50.2300">
    <property type="match status" value="1"/>
</dbReference>
<accession>A0A9J7HVC9</accession>
<evidence type="ECO:0000256" key="3">
    <source>
        <dbReference type="ARBA" id="ARBA00022989"/>
    </source>
</evidence>
<evidence type="ECO:0000256" key="4">
    <source>
        <dbReference type="ARBA" id="ARBA00023136"/>
    </source>
</evidence>
<evidence type="ECO:0000259" key="5">
    <source>
        <dbReference type="Pfam" id="PF01094"/>
    </source>
</evidence>
<dbReference type="AlphaFoldDB" id="A0A9J7HVC9"/>
<comment type="subcellular location">
    <subcellularLocation>
        <location evidence="1">Membrane</location>
    </subcellularLocation>
</comment>
<evidence type="ECO:0000256" key="1">
    <source>
        <dbReference type="ARBA" id="ARBA00004370"/>
    </source>
</evidence>
<keyword evidence="4" id="KW-0472">Membrane</keyword>
<dbReference type="GeneID" id="118408426"/>
<dbReference type="KEGG" id="bfo:118408426"/>
<keyword evidence="3" id="KW-1133">Transmembrane helix</keyword>
<keyword evidence="6" id="KW-1185">Reference proteome</keyword>
<dbReference type="GO" id="GO:0016020">
    <property type="term" value="C:membrane"/>
    <property type="evidence" value="ECO:0007669"/>
    <property type="project" value="UniProtKB-SubCell"/>
</dbReference>
<dbReference type="SUPFAM" id="SSF53822">
    <property type="entry name" value="Periplasmic binding protein-like I"/>
    <property type="match status" value="1"/>
</dbReference>
<gene>
    <name evidence="7" type="primary">LOC118408426</name>
</gene>
<keyword evidence="2" id="KW-0812">Transmembrane</keyword>
<dbReference type="Pfam" id="PF01094">
    <property type="entry name" value="ANF_receptor"/>
    <property type="match status" value="1"/>
</dbReference>
<dbReference type="InterPro" id="IPR001828">
    <property type="entry name" value="ANF_lig-bd_rcpt"/>
</dbReference>
<sequence>MQVEVTFCFLFQARNFVLLREETHWIITNLDAGTIDLSAYELTKVRLTSFSLVPLAQRKASVLQALAADAVTTVALGLDQSIVQGNDSQALDWDQNGTLLDQIKQVSFEGRTGWVSFNQGGSRRNVSIDVIENDGGNLTKVRPIKKSSKQF</sequence>
<name>A0A9J7HVC9_BRAFL</name>